<proteinExistence type="predicted"/>
<protein>
    <submittedName>
        <fullName evidence="2">Uncharacterized protein</fullName>
    </submittedName>
</protein>
<accession>A0A0D9NZM1</accession>
<name>A0A0D9NZM1_METAN</name>
<evidence type="ECO:0000256" key="1">
    <source>
        <dbReference type="SAM" id="MobiDB-lite"/>
    </source>
</evidence>
<sequence>MNWHLSSSSLSRANAKLTRNRRVSRGRDNDYASSMSVYSSYETIYVGLESKNDQRSMDALELSKMFSFFYRENIEFDLIKTAATKPRQQREYAQAKEQAA</sequence>
<feature type="compositionally biased region" description="Polar residues" evidence="1">
    <location>
        <begin position="1"/>
        <end position="12"/>
    </location>
</feature>
<keyword evidence="3" id="KW-1185">Reference proteome</keyword>
<dbReference type="EMBL" id="KE384731">
    <property type="protein sequence ID" value="KJK79268.1"/>
    <property type="molecule type" value="Genomic_DNA"/>
</dbReference>
<evidence type="ECO:0000313" key="3">
    <source>
        <dbReference type="Proteomes" id="UP000054544"/>
    </source>
</evidence>
<gene>
    <name evidence="2" type="ORF">H634G_05508</name>
</gene>
<feature type="region of interest" description="Disordered" evidence="1">
    <location>
        <begin position="1"/>
        <end position="28"/>
    </location>
</feature>
<reference evidence="3" key="1">
    <citation type="journal article" date="2014" name="BMC Genomics">
        <title>The genome sequence of the biocontrol fungus Metarhizium anisopliae and comparative genomics of Metarhizium species.</title>
        <authorList>
            <person name="Pattemore J.A."/>
            <person name="Hane J.K."/>
            <person name="Williams A.H."/>
            <person name="Wilson B.A."/>
            <person name="Stodart B.J."/>
            <person name="Ash G.J."/>
        </authorList>
    </citation>
    <scope>NUCLEOTIDE SEQUENCE [LARGE SCALE GENOMIC DNA]</scope>
    <source>
        <strain evidence="3">BRIP 53293</strain>
    </source>
</reference>
<dbReference type="Proteomes" id="UP000054544">
    <property type="component" value="Unassembled WGS sequence"/>
</dbReference>
<organism evidence="2 3">
    <name type="scientific">Metarhizium anisopliae BRIP 53293</name>
    <dbReference type="NCBI Taxonomy" id="1291518"/>
    <lineage>
        <taxon>Eukaryota</taxon>
        <taxon>Fungi</taxon>
        <taxon>Dikarya</taxon>
        <taxon>Ascomycota</taxon>
        <taxon>Pezizomycotina</taxon>
        <taxon>Sordariomycetes</taxon>
        <taxon>Hypocreomycetidae</taxon>
        <taxon>Hypocreales</taxon>
        <taxon>Clavicipitaceae</taxon>
        <taxon>Metarhizium</taxon>
    </lineage>
</organism>
<dbReference type="AlphaFoldDB" id="A0A0D9NZM1"/>
<evidence type="ECO:0000313" key="2">
    <source>
        <dbReference type="EMBL" id="KJK79268.1"/>
    </source>
</evidence>